<dbReference type="RefSeq" id="WP_121368207.1">
    <property type="nucleotide sequence ID" value="NZ_RBKS01000001.1"/>
</dbReference>
<organism evidence="1 2">
    <name type="scientific">Frondihabitans australicus</name>
    <dbReference type="NCBI Taxonomy" id="386892"/>
    <lineage>
        <taxon>Bacteria</taxon>
        <taxon>Bacillati</taxon>
        <taxon>Actinomycetota</taxon>
        <taxon>Actinomycetes</taxon>
        <taxon>Micrococcales</taxon>
        <taxon>Microbacteriaceae</taxon>
        <taxon>Frondihabitans</taxon>
    </lineage>
</organism>
<reference evidence="1 2" key="1">
    <citation type="submission" date="2018-10" db="EMBL/GenBank/DDBJ databases">
        <title>Sequencing the genomes of 1000 actinobacteria strains.</title>
        <authorList>
            <person name="Klenk H.-P."/>
        </authorList>
    </citation>
    <scope>NUCLEOTIDE SEQUENCE [LARGE SCALE GENOMIC DNA]</scope>
    <source>
        <strain evidence="1 2">DSM 17894</strain>
    </source>
</reference>
<dbReference type="Proteomes" id="UP000280008">
    <property type="component" value="Unassembled WGS sequence"/>
</dbReference>
<sequence>MSSPPLRTVSTAGRLLGARTIAESDEVDEIVMVFLLPLALPVSPPRSLWVAVAARIDAIHPSHSDDR</sequence>
<proteinExistence type="predicted"/>
<evidence type="ECO:0000313" key="2">
    <source>
        <dbReference type="Proteomes" id="UP000280008"/>
    </source>
</evidence>
<name>A0A495ICG3_9MICO</name>
<comment type="caution">
    <text evidence="1">The sequence shown here is derived from an EMBL/GenBank/DDBJ whole genome shotgun (WGS) entry which is preliminary data.</text>
</comment>
<protein>
    <submittedName>
        <fullName evidence="1">Uncharacterized protein</fullName>
    </submittedName>
</protein>
<evidence type="ECO:0000313" key="1">
    <source>
        <dbReference type="EMBL" id="RKR73330.1"/>
    </source>
</evidence>
<accession>A0A495ICG3</accession>
<dbReference type="AlphaFoldDB" id="A0A495ICG3"/>
<dbReference type="EMBL" id="RBKS01000001">
    <property type="protein sequence ID" value="RKR73330.1"/>
    <property type="molecule type" value="Genomic_DNA"/>
</dbReference>
<gene>
    <name evidence="1" type="ORF">C8E83_0422</name>
</gene>
<keyword evidence="2" id="KW-1185">Reference proteome</keyword>